<dbReference type="Proteomes" id="UP000183104">
    <property type="component" value="Unassembled WGS sequence"/>
</dbReference>
<dbReference type="OrthoDB" id="1123500at2"/>
<organism evidence="3 4">
    <name type="scientific">Thiohalorhabdus denitrificans</name>
    <dbReference type="NCBI Taxonomy" id="381306"/>
    <lineage>
        <taxon>Bacteria</taxon>
        <taxon>Pseudomonadati</taxon>
        <taxon>Pseudomonadota</taxon>
        <taxon>Gammaproteobacteria</taxon>
        <taxon>Thiohalorhabdales</taxon>
        <taxon>Thiohalorhabdaceae</taxon>
        <taxon>Thiohalorhabdus</taxon>
    </lineage>
</organism>
<evidence type="ECO:0000259" key="2">
    <source>
        <dbReference type="Pfam" id="PF09851"/>
    </source>
</evidence>
<keyword evidence="1" id="KW-1133">Transmembrane helix</keyword>
<keyword evidence="1" id="KW-0472">Membrane</keyword>
<dbReference type="PATRIC" id="fig|381306.5.peg.957"/>
<sequence length="79" mass="9250">MYGHDGFWMWGVGGIFMILFWILVILGIAALVRWLAVSNGGRPRNEERSHRALEVLEERYARGEIDREEYLQKKEDLNA</sequence>
<accession>A0A0P9C3T5</accession>
<dbReference type="STRING" id="381306.AN478_10980"/>
<keyword evidence="4" id="KW-1185">Reference proteome</keyword>
<feature type="transmembrane region" description="Helical" evidence="1">
    <location>
        <begin position="12"/>
        <end position="36"/>
    </location>
</feature>
<dbReference type="Pfam" id="PF09851">
    <property type="entry name" value="SHOCT"/>
    <property type="match status" value="1"/>
</dbReference>
<reference evidence="4" key="1">
    <citation type="submission" date="2016-10" db="EMBL/GenBank/DDBJ databases">
        <authorList>
            <person name="Varghese N."/>
        </authorList>
    </citation>
    <scope>NUCLEOTIDE SEQUENCE [LARGE SCALE GENOMIC DNA]</scope>
    <source>
        <strain evidence="4">HL 19</strain>
    </source>
</reference>
<gene>
    <name evidence="3" type="ORF">SAMN05661077_0837</name>
</gene>
<dbReference type="EMBL" id="FMUN01000002">
    <property type="protein sequence ID" value="SCX95839.1"/>
    <property type="molecule type" value="Genomic_DNA"/>
</dbReference>
<dbReference type="RefSeq" id="WP_054966643.1">
    <property type="nucleotide sequence ID" value="NZ_FMUN01000002.1"/>
</dbReference>
<evidence type="ECO:0000313" key="4">
    <source>
        <dbReference type="Proteomes" id="UP000183104"/>
    </source>
</evidence>
<keyword evidence="1" id="KW-0812">Transmembrane</keyword>
<name>A0A0P9C3T5_9GAMM</name>
<dbReference type="InterPro" id="IPR018649">
    <property type="entry name" value="SHOCT"/>
</dbReference>
<feature type="domain" description="SHOCT" evidence="2">
    <location>
        <begin position="52"/>
        <end position="77"/>
    </location>
</feature>
<protein>
    <submittedName>
        <fullName evidence="3">Putative membrane protein</fullName>
    </submittedName>
</protein>
<proteinExistence type="predicted"/>
<evidence type="ECO:0000313" key="3">
    <source>
        <dbReference type="EMBL" id="SCX95839.1"/>
    </source>
</evidence>
<dbReference type="AlphaFoldDB" id="A0A0P9C3T5"/>
<evidence type="ECO:0000256" key="1">
    <source>
        <dbReference type="SAM" id="Phobius"/>
    </source>
</evidence>